<evidence type="ECO:0000313" key="2">
    <source>
        <dbReference type="EMBL" id="GAA1690529.1"/>
    </source>
</evidence>
<name>A0ABN2HMW9_9ACTN</name>
<feature type="region of interest" description="Disordered" evidence="1">
    <location>
        <begin position="1"/>
        <end position="33"/>
    </location>
</feature>
<proteinExistence type="predicted"/>
<protein>
    <submittedName>
        <fullName evidence="2">Uncharacterized protein</fullName>
    </submittedName>
</protein>
<comment type="caution">
    <text evidence="2">The sequence shown here is derived from an EMBL/GenBank/DDBJ whole genome shotgun (WGS) entry which is preliminary data.</text>
</comment>
<dbReference type="Proteomes" id="UP001500618">
    <property type="component" value="Unassembled WGS sequence"/>
</dbReference>
<reference evidence="2 3" key="1">
    <citation type="journal article" date="2019" name="Int. J. Syst. Evol. Microbiol.">
        <title>The Global Catalogue of Microorganisms (GCM) 10K type strain sequencing project: providing services to taxonomists for standard genome sequencing and annotation.</title>
        <authorList>
            <consortium name="The Broad Institute Genomics Platform"/>
            <consortium name="The Broad Institute Genome Sequencing Center for Infectious Disease"/>
            <person name="Wu L."/>
            <person name="Ma J."/>
        </authorList>
    </citation>
    <scope>NUCLEOTIDE SEQUENCE [LARGE SCALE GENOMIC DNA]</scope>
    <source>
        <strain evidence="2 3">JCM 14718</strain>
    </source>
</reference>
<evidence type="ECO:0000313" key="3">
    <source>
        <dbReference type="Proteomes" id="UP001500618"/>
    </source>
</evidence>
<evidence type="ECO:0000256" key="1">
    <source>
        <dbReference type="SAM" id="MobiDB-lite"/>
    </source>
</evidence>
<sequence>MIPDFPRPVTTTRPALPAISSTTAANRPFSRSSSAATAAASDRIAARAAAMLGGTAGSAGCSEVGCTVPASKLGEKSIAQTVWDGLASVNAFDRTGVQSYPPQPALAVRSN</sequence>
<dbReference type="EMBL" id="BAAANY010000018">
    <property type="protein sequence ID" value="GAA1690529.1"/>
    <property type="molecule type" value="Genomic_DNA"/>
</dbReference>
<organism evidence="2 3">
    <name type="scientific">Fodinicola feengrottensis</name>
    <dbReference type="NCBI Taxonomy" id="435914"/>
    <lineage>
        <taxon>Bacteria</taxon>
        <taxon>Bacillati</taxon>
        <taxon>Actinomycetota</taxon>
        <taxon>Actinomycetes</taxon>
        <taxon>Mycobacteriales</taxon>
        <taxon>Fodinicola</taxon>
    </lineage>
</organism>
<keyword evidence="3" id="KW-1185">Reference proteome</keyword>
<gene>
    <name evidence="2" type="ORF">GCM10009765_45040</name>
</gene>
<feature type="compositionally biased region" description="Polar residues" evidence="1">
    <location>
        <begin position="9"/>
        <end position="25"/>
    </location>
</feature>
<accession>A0ABN2HMW9</accession>